<evidence type="ECO:0000256" key="1">
    <source>
        <dbReference type="ARBA" id="ARBA00022617"/>
    </source>
</evidence>
<evidence type="ECO:0000256" key="5">
    <source>
        <dbReference type="SAM" id="MobiDB-lite"/>
    </source>
</evidence>
<evidence type="ECO:0000256" key="2">
    <source>
        <dbReference type="ARBA" id="ARBA00022723"/>
    </source>
</evidence>
<dbReference type="HOGENOM" id="CLU_004500_1_0_0"/>
<dbReference type="RefSeq" id="WP_013563635.1">
    <property type="nucleotide sequence ID" value="NC_014962.1"/>
</dbReference>
<dbReference type="SUPFAM" id="SSF46626">
    <property type="entry name" value="Cytochrome c"/>
    <property type="match status" value="1"/>
</dbReference>
<dbReference type="InterPro" id="IPR009056">
    <property type="entry name" value="Cyt_c-like_dom"/>
</dbReference>
<dbReference type="InterPro" id="IPR011989">
    <property type="entry name" value="ARM-like"/>
</dbReference>
<evidence type="ECO:0000256" key="6">
    <source>
        <dbReference type="SAM" id="SignalP"/>
    </source>
</evidence>
<evidence type="ECO:0000256" key="4">
    <source>
        <dbReference type="PROSITE-ProRule" id="PRU00433"/>
    </source>
</evidence>
<dbReference type="NCBIfam" id="TIGR02604">
    <property type="entry name" value="Piru_Ver_Nterm"/>
    <property type="match status" value="1"/>
</dbReference>
<gene>
    <name evidence="8" type="ordered locus">Isop_0755</name>
</gene>
<dbReference type="Pfam" id="PF00034">
    <property type="entry name" value="Cytochrom_C"/>
    <property type="match status" value="1"/>
</dbReference>
<dbReference type="Gene3D" id="1.25.10.10">
    <property type="entry name" value="Leucine-rich Repeat Variant"/>
    <property type="match status" value="1"/>
</dbReference>
<evidence type="ECO:0000256" key="3">
    <source>
        <dbReference type="ARBA" id="ARBA00023004"/>
    </source>
</evidence>
<keyword evidence="1 4" id="KW-0349">Heme</keyword>
<dbReference type="InterPro" id="IPR013427">
    <property type="entry name" value="Haem-bd_dom_put"/>
</dbReference>
<dbReference type="InterPro" id="IPR055557">
    <property type="entry name" value="DUF7133"/>
</dbReference>
<dbReference type="eggNOG" id="COG2133">
    <property type="taxonomic scope" value="Bacteria"/>
</dbReference>
<dbReference type="AlphaFoldDB" id="E8R1S4"/>
<feature type="domain" description="Cytochrome c" evidence="7">
    <location>
        <begin position="886"/>
        <end position="1018"/>
    </location>
</feature>
<dbReference type="GO" id="GO:0020037">
    <property type="term" value="F:heme binding"/>
    <property type="evidence" value="ECO:0007669"/>
    <property type="project" value="InterPro"/>
</dbReference>
<feature type="region of interest" description="Disordered" evidence="5">
    <location>
        <begin position="28"/>
        <end position="54"/>
    </location>
</feature>
<keyword evidence="2 4" id="KW-0479">Metal-binding</keyword>
<keyword evidence="6" id="KW-0732">Signal</keyword>
<dbReference type="KEGG" id="ipa:Isop_0755"/>
<evidence type="ECO:0000313" key="8">
    <source>
        <dbReference type="EMBL" id="ADV61346.1"/>
    </source>
</evidence>
<reference evidence="8 9" key="2">
    <citation type="journal article" date="2011" name="Stand. Genomic Sci.">
        <title>Complete genome sequence of Isosphaera pallida type strain (IS1B).</title>
        <authorList>
            <consortium name="US DOE Joint Genome Institute (JGI-PGF)"/>
            <person name="Goker M."/>
            <person name="Cleland D."/>
            <person name="Saunders E."/>
            <person name="Lapidus A."/>
            <person name="Nolan M."/>
            <person name="Lucas S."/>
            <person name="Hammon N."/>
            <person name="Deshpande S."/>
            <person name="Cheng J.F."/>
            <person name="Tapia R."/>
            <person name="Han C."/>
            <person name="Goodwin L."/>
            <person name="Pitluck S."/>
            <person name="Liolios K."/>
            <person name="Pagani I."/>
            <person name="Ivanova N."/>
            <person name="Mavromatis K."/>
            <person name="Pati A."/>
            <person name="Chen A."/>
            <person name="Palaniappan K."/>
            <person name="Land M."/>
            <person name="Hauser L."/>
            <person name="Chang Y.J."/>
            <person name="Jeffries C.D."/>
            <person name="Detter J.C."/>
            <person name="Beck B."/>
            <person name="Woyke T."/>
            <person name="Bristow J."/>
            <person name="Eisen J.A."/>
            <person name="Markowitz V."/>
            <person name="Hugenholtz P."/>
            <person name="Kyrpides N.C."/>
            <person name="Klenk H.P."/>
        </authorList>
    </citation>
    <scope>NUCLEOTIDE SEQUENCE [LARGE SCALE GENOMIC DNA]</scope>
    <source>
        <strain evidence="9">ATCC 43644 / DSM 9630 / IS1B</strain>
    </source>
</reference>
<dbReference type="eggNOG" id="COG1413">
    <property type="taxonomic scope" value="Bacteria"/>
</dbReference>
<dbReference type="NCBIfam" id="TIGR02603">
    <property type="entry name" value="CxxCH_TIGR02603"/>
    <property type="match status" value="1"/>
</dbReference>
<dbReference type="Gene3D" id="1.10.760.10">
    <property type="entry name" value="Cytochrome c-like domain"/>
    <property type="match status" value="1"/>
</dbReference>
<feature type="chain" id="PRO_5003229387" evidence="6">
    <location>
        <begin position="26"/>
        <end position="1020"/>
    </location>
</feature>
<proteinExistence type="predicted"/>
<feature type="signal peptide" evidence="6">
    <location>
        <begin position="1"/>
        <end position="25"/>
    </location>
</feature>
<dbReference type="InterPro" id="IPR013428">
    <property type="entry name" value="Membrane-bound_put_N"/>
</dbReference>
<dbReference type="SUPFAM" id="SSF63829">
    <property type="entry name" value="Calcium-dependent phosphotriesterase"/>
    <property type="match status" value="1"/>
</dbReference>
<dbReference type="InterPro" id="IPR036909">
    <property type="entry name" value="Cyt_c-like_dom_sf"/>
</dbReference>
<organism evidence="8 9">
    <name type="scientific">Isosphaera pallida (strain ATCC 43644 / DSM 9630 / IS1B)</name>
    <dbReference type="NCBI Taxonomy" id="575540"/>
    <lineage>
        <taxon>Bacteria</taxon>
        <taxon>Pseudomonadati</taxon>
        <taxon>Planctomycetota</taxon>
        <taxon>Planctomycetia</taxon>
        <taxon>Isosphaerales</taxon>
        <taxon>Isosphaeraceae</taxon>
        <taxon>Isosphaera</taxon>
    </lineage>
</organism>
<dbReference type="SUPFAM" id="SSF48371">
    <property type="entry name" value="ARM repeat"/>
    <property type="match status" value="1"/>
</dbReference>
<reference key="1">
    <citation type="submission" date="2010-11" db="EMBL/GenBank/DDBJ databases">
        <title>The complete sequence of chromosome of Isophaera pallida ATCC 43644.</title>
        <authorList>
            <consortium name="US DOE Joint Genome Institute (JGI-PGF)"/>
            <person name="Lucas S."/>
            <person name="Copeland A."/>
            <person name="Lapidus A."/>
            <person name="Bruce D."/>
            <person name="Goodwin L."/>
            <person name="Pitluck S."/>
            <person name="Kyrpides N."/>
            <person name="Mavromatis K."/>
            <person name="Pagani I."/>
            <person name="Ivanova N."/>
            <person name="Saunders E."/>
            <person name="Brettin T."/>
            <person name="Detter J.C."/>
            <person name="Han C."/>
            <person name="Tapia R."/>
            <person name="Land M."/>
            <person name="Hauser L."/>
            <person name="Markowitz V."/>
            <person name="Cheng J.-F."/>
            <person name="Hugenholtz P."/>
            <person name="Woyke T."/>
            <person name="Wu D."/>
            <person name="Eisen J.A."/>
        </authorList>
    </citation>
    <scope>NUCLEOTIDE SEQUENCE</scope>
    <source>
        <strain>ATCC 43644</strain>
    </source>
</reference>
<dbReference type="PANTHER" id="PTHR33546:SF1">
    <property type="entry name" value="LARGE, MULTIFUNCTIONAL SECRETED PROTEIN"/>
    <property type="match status" value="1"/>
</dbReference>
<dbReference type="Gene3D" id="2.120.10.30">
    <property type="entry name" value="TolB, C-terminal domain"/>
    <property type="match status" value="1"/>
</dbReference>
<evidence type="ECO:0000259" key="7">
    <source>
        <dbReference type="PROSITE" id="PS51007"/>
    </source>
</evidence>
<protein>
    <submittedName>
        <fullName evidence="8">Membrane-bound dehydrogenase domain protein</fullName>
    </submittedName>
</protein>
<dbReference type="InterPro" id="IPR011042">
    <property type="entry name" value="6-blade_b-propeller_TolB-like"/>
</dbReference>
<dbReference type="Pfam" id="PF23500">
    <property type="entry name" value="DUF7133"/>
    <property type="match status" value="1"/>
</dbReference>
<dbReference type="STRING" id="575540.Isop_0755"/>
<dbReference type="EMBL" id="CP002353">
    <property type="protein sequence ID" value="ADV61346.1"/>
    <property type="molecule type" value="Genomic_DNA"/>
</dbReference>
<evidence type="ECO:0000313" key="9">
    <source>
        <dbReference type="Proteomes" id="UP000008631"/>
    </source>
</evidence>
<name>E8R1S4_ISOPI</name>
<dbReference type="GO" id="GO:0009055">
    <property type="term" value="F:electron transfer activity"/>
    <property type="evidence" value="ECO:0007669"/>
    <property type="project" value="InterPro"/>
</dbReference>
<sequence length="1020" mass="113067">MRRLPRPAWVSLAVFVASAFFLGLATGDGPHAPAQPPPAKPPDDPSLRNTQPGEPLSAQQALAGMTTLDGFQVDLVAAEPMVVQPIALTFDDQGRMWVAECLSYAERPTNYDRDQRDRIVILHDDDRDGKADRRQVVWDQAQKLTSVAVGFGGVWATCAPHLLFLPDHDGDGVLDGPPEIVLDGFNDGAVRHNIVNGLKFGPDGWLYGRHGIQAFSEVGVPGTPRDQRIPLSRCIWRIHPIDRRFEVVCEGTTNPWGHDWDDHGHLFFINTVIGHLWHAIPGAHFKRMYGEDIHPFIYELIDQHADHYHWDTSQTWSDSRNTSGIHGQLGGGHAHVGMMIYLGDAWPEEYRGELFTLNFHGRRINQEHLERRGCGFVARHRPDFLFAADPWFRGIDLTSTPDGSVVMLDWSDTGECHEDDGVHRTSGRIYRISHRDFASRSRPAFNLRDEPDARLLERLAEPNDWFGRAARRLLQERAHAGTLDPRTIPALRALLADHPEERMRLRALWCLHSINALTTERLHAALNDSGEHLRSWAVRLLAERGAAEHPEIGAALLERARRDASGLVRLELASALQRLSPDLRFELGAALMERSEDRDDHNQPLMVWYGMEPVVSAAPGKGVELIKRGAFPKVARLIARRLAADLDQPDFGQAVARLIALAASQPIETRAAVLEGMAQALRGRRRAPVPEGWETHRDALAQSGDNALNNHARELDLLFGSGRALADLRAVALDETAPSEARRDALRSLIDADYPEKYQDLFKLATDLATAGLAARGLAAFDHPEVAERILKRFHVFRPEDRPMAIDALVSRPSWAMTLLEAIAQGRVPRADLNAGHARLILSHNQPELKAKLAEVWGELRETPADKAEAIARYRALLTPESLQTADLKRGRTLYTQTCGACHKLFGEGGAIGPELTGADRQTLDYWLANLIDPSAVVPAGYVMSVVLMNDGRVLNGIIASRSGSVVVLQTASERIHLDAEDVEEIQPTGQSLMPEGQLTALSDEEARDLIGYLMSSGPN</sequence>
<dbReference type="GO" id="GO:0046872">
    <property type="term" value="F:metal ion binding"/>
    <property type="evidence" value="ECO:0007669"/>
    <property type="project" value="UniProtKB-KW"/>
</dbReference>
<dbReference type="PROSITE" id="PS51007">
    <property type="entry name" value="CYTC"/>
    <property type="match status" value="1"/>
</dbReference>
<dbReference type="PANTHER" id="PTHR33546">
    <property type="entry name" value="LARGE, MULTIFUNCTIONAL SECRETED PROTEIN-RELATED"/>
    <property type="match status" value="1"/>
</dbReference>
<dbReference type="eggNOG" id="COG2010">
    <property type="taxonomic scope" value="Bacteria"/>
</dbReference>
<accession>E8R1S4</accession>
<keyword evidence="9" id="KW-1185">Reference proteome</keyword>
<dbReference type="InParanoid" id="E8R1S4"/>
<dbReference type="InterPro" id="IPR016024">
    <property type="entry name" value="ARM-type_fold"/>
</dbReference>
<dbReference type="Proteomes" id="UP000008631">
    <property type="component" value="Chromosome"/>
</dbReference>
<keyword evidence="3 4" id="KW-0408">Iron</keyword>